<reference evidence="3" key="1">
    <citation type="submission" date="2022-08" db="EMBL/GenBank/DDBJ databases">
        <title>Visualizing mycobacteriophage infection reveals dependence on the host protein Lsr2.</title>
        <authorList>
            <person name="Dulberger C.L."/>
            <person name="Guerrero-Bustamante C.A."/>
            <person name="Owen S.V."/>
            <person name="Wilson S."/>
            <person name="Wuo M.G."/>
            <person name="Garlena R.A."/>
            <person name="Serpa L.A."/>
            <person name="Russell D.A."/>
            <person name="Zhu J."/>
            <person name="Braunecker B.J."/>
            <person name="Squyres G.R."/>
            <person name="Baym M."/>
            <person name="Kiessling L."/>
            <person name="Garner E.C."/>
            <person name="Rubin E.J."/>
            <person name="Hatfull G.F."/>
        </authorList>
    </citation>
    <scope>NUCLEOTIDE SEQUENCE</scope>
    <source>
        <strain evidence="3">LM11</strain>
    </source>
</reference>
<evidence type="ECO:0000256" key="2">
    <source>
        <dbReference type="ARBA" id="ARBA00049106"/>
    </source>
</evidence>
<dbReference type="EMBL" id="CP102345">
    <property type="protein sequence ID" value="UUR98982.1"/>
    <property type="molecule type" value="Genomic_DNA"/>
</dbReference>
<gene>
    <name evidence="3" type="ORF">NQ424_13930</name>
</gene>
<comment type="catalytic activity">
    <reaction evidence="2">
        <text>oxidized coenzyme F420-(gamma-L-Glu)(n) + a quinol + H(+) = reduced coenzyme F420-(gamma-L-Glu)(n) + a quinone</text>
        <dbReference type="Rhea" id="RHEA:39663"/>
        <dbReference type="Rhea" id="RHEA-COMP:12939"/>
        <dbReference type="Rhea" id="RHEA-COMP:14378"/>
        <dbReference type="ChEBI" id="CHEBI:15378"/>
        <dbReference type="ChEBI" id="CHEBI:24646"/>
        <dbReference type="ChEBI" id="CHEBI:132124"/>
        <dbReference type="ChEBI" id="CHEBI:133980"/>
        <dbReference type="ChEBI" id="CHEBI:139511"/>
    </reaction>
</comment>
<name>A0ABF7SXJ7_MYCSM</name>
<dbReference type="InterPro" id="IPR004378">
    <property type="entry name" value="F420H2_quin_Rdtase"/>
</dbReference>
<dbReference type="AlphaFoldDB" id="A0ABF7SXJ7"/>
<evidence type="ECO:0000313" key="3">
    <source>
        <dbReference type="EMBL" id="UUR98982.1"/>
    </source>
</evidence>
<sequence length="140" mass="15443">MTEAIDWDQMNNQVIKEFRETGGKAGGLFEGSPLVLVHHTGAKSGKQRIAPLVPLLDGDRIYIFGSKGGADSHPDWYHNLVANPDTVVELGTETFPVKARVLTGAERDEIYAKQVAVAPQFGDYQRKTTRVIPVVELQRV</sequence>
<dbReference type="Gene3D" id="2.30.110.10">
    <property type="entry name" value="Electron Transport, Fmn-binding Protein, Chain A"/>
    <property type="match status" value="1"/>
</dbReference>
<dbReference type="InterPro" id="IPR012349">
    <property type="entry name" value="Split_barrel_FMN-bd"/>
</dbReference>
<dbReference type="RefSeq" id="WP_011728622.1">
    <property type="nucleotide sequence ID" value="NZ_CP009495.1"/>
</dbReference>
<dbReference type="Pfam" id="PF04075">
    <property type="entry name" value="F420H2_quin_red"/>
    <property type="match status" value="1"/>
</dbReference>
<dbReference type="GeneID" id="93457629"/>
<dbReference type="KEGG" id="msh:LI98_14185"/>
<accession>A0ABF7SXJ7</accession>
<dbReference type="SMR" id="A0ABF7SXJ7"/>
<comment type="similarity">
    <text evidence="1">Belongs to the F420H(2)-dependent quinone reductase family.</text>
</comment>
<dbReference type="NCBIfam" id="TIGR00026">
    <property type="entry name" value="hi_GC_TIGR00026"/>
    <property type="match status" value="1"/>
</dbReference>
<protein>
    <submittedName>
        <fullName evidence="3">Nitroreductase family deazaflavin-dependent oxidoreductase</fullName>
    </submittedName>
</protein>
<evidence type="ECO:0000256" key="1">
    <source>
        <dbReference type="ARBA" id="ARBA00008710"/>
    </source>
</evidence>
<dbReference type="KEGG" id="msn:LI99_14180"/>
<proteinExistence type="inferred from homology"/>
<organism evidence="3">
    <name type="scientific">Mycolicibacterium smegmatis</name>
    <name type="common">Mycobacterium smegmatis</name>
    <dbReference type="NCBI Taxonomy" id="1772"/>
    <lineage>
        <taxon>Bacteria</taxon>
        <taxon>Bacillati</taxon>
        <taxon>Actinomycetota</taxon>
        <taxon>Actinomycetes</taxon>
        <taxon>Mycobacteriales</taxon>
        <taxon>Mycobacteriaceae</taxon>
        <taxon>Mycolicibacterium</taxon>
    </lineage>
</organism>
<dbReference type="PANTHER" id="PTHR39428:SF1">
    <property type="entry name" value="F420H(2)-DEPENDENT QUINONE REDUCTASE RV1261C"/>
    <property type="match status" value="1"/>
</dbReference>
<dbReference type="PANTHER" id="PTHR39428">
    <property type="entry name" value="F420H(2)-DEPENDENT QUINONE REDUCTASE RV1261C"/>
    <property type="match status" value="1"/>
</dbReference>